<dbReference type="InterPro" id="IPR013094">
    <property type="entry name" value="AB_hydrolase_3"/>
</dbReference>
<dbReference type="InParanoid" id="G9MGA8"/>
<dbReference type="eggNOG" id="KOG1515">
    <property type="taxonomic scope" value="Eukaryota"/>
</dbReference>
<dbReference type="InterPro" id="IPR029058">
    <property type="entry name" value="AB_hydrolase_fold"/>
</dbReference>
<dbReference type="STRING" id="413071.G9MGA8"/>
<keyword evidence="2" id="KW-1133">Transmembrane helix</keyword>
<sequence length="378" mass="42517">MDHEVKTQYVHHEGSRHTRPPILQRLRYVVILTLLRLIFIPVNWFQHISRRNKFQPSYIRRYKCRPALPIRVFVPESSAPNAPQRFPVLFTIHGGGFVTGNPKVDDEPNHTMASEHCMAVVALNYTKYPFARHPSGVEDVEALLLAALNDDTLPLDRTSVAVSGYSTGGQLALGLCQRPKMRALPITAVIVQHGSIDFTSRSPTMDLTRPYKPMLGGMRGKDTDMGYELNPAFKWFYAPYGIDLRDPLLSPAFAPRKSLPPHVFFLQAELDHLTGETLRTACRLAGRPVPDDVLAGRGPPSITAEAWTQADRERFAWEDEASGVRLLLVPDALHCFDSPSTMQLFDADTIQDAAAKSKVTNAEIGQWLWRVWVTRKQN</sequence>
<feature type="domain" description="Alpha/beta hydrolase fold-3" evidence="3">
    <location>
        <begin position="90"/>
        <end position="287"/>
    </location>
</feature>
<evidence type="ECO:0000256" key="2">
    <source>
        <dbReference type="SAM" id="Phobius"/>
    </source>
</evidence>
<keyword evidence="2" id="KW-0812">Transmembrane</keyword>
<dbReference type="InterPro" id="IPR050300">
    <property type="entry name" value="GDXG_lipolytic_enzyme"/>
</dbReference>
<reference evidence="4 5" key="1">
    <citation type="journal article" date="2011" name="Genome Biol.">
        <title>Comparative genome sequence analysis underscores mycoparasitism as the ancestral life style of Trichoderma.</title>
        <authorList>
            <person name="Kubicek C.P."/>
            <person name="Herrera-Estrella A."/>
            <person name="Seidl-Seiboth V."/>
            <person name="Martinez D.A."/>
            <person name="Druzhinina I.S."/>
            <person name="Thon M."/>
            <person name="Zeilinger S."/>
            <person name="Casas-Flores S."/>
            <person name="Horwitz B.A."/>
            <person name="Mukherjee P.K."/>
            <person name="Mukherjee M."/>
            <person name="Kredics L."/>
            <person name="Alcaraz L.D."/>
            <person name="Aerts A."/>
            <person name="Antal Z."/>
            <person name="Atanasova L."/>
            <person name="Cervantes-Badillo M.G."/>
            <person name="Challacombe J."/>
            <person name="Chertkov O."/>
            <person name="McCluskey K."/>
            <person name="Coulpier F."/>
            <person name="Deshpande N."/>
            <person name="von Doehren H."/>
            <person name="Ebbole D.J."/>
            <person name="Esquivel-Naranjo E.U."/>
            <person name="Fekete E."/>
            <person name="Flipphi M."/>
            <person name="Glaser F."/>
            <person name="Gomez-Rodriguez E.Y."/>
            <person name="Gruber S."/>
            <person name="Han C."/>
            <person name="Henrissat B."/>
            <person name="Hermosa R."/>
            <person name="Hernandez-Onate M."/>
            <person name="Karaffa L."/>
            <person name="Kosti I."/>
            <person name="Le Crom S."/>
            <person name="Lindquist E."/>
            <person name="Lucas S."/>
            <person name="Luebeck M."/>
            <person name="Luebeck P.S."/>
            <person name="Margeot A."/>
            <person name="Metz B."/>
            <person name="Misra M."/>
            <person name="Nevalainen H."/>
            <person name="Omann M."/>
            <person name="Packer N."/>
            <person name="Perrone G."/>
            <person name="Uresti-Rivera E.E."/>
            <person name="Salamov A."/>
            <person name="Schmoll M."/>
            <person name="Seiboth B."/>
            <person name="Shapiro H."/>
            <person name="Sukno S."/>
            <person name="Tamayo-Ramos J.A."/>
            <person name="Tisch D."/>
            <person name="Wiest A."/>
            <person name="Wilkinson H.H."/>
            <person name="Zhang M."/>
            <person name="Coutinho P.M."/>
            <person name="Kenerley C.M."/>
            <person name="Monte E."/>
            <person name="Baker S.E."/>
            <person name="Grigoriev I.V."/>
        </authorList>
    </citation>
    <scope>NUCLEOTIDE SEQUENCE [LARGE SCALE GENOMIC DNA]</scope>
    <source>
        <strain evidence="5">Gv29-8 / FGSC 10586</strain>
    </source>
</reference>
<feature type="transmembrane region" description="Helical" evidence="2">
    <location>
        <begin position="26"/>
        <end position="45"/>
    </location>
</feature>
<keyword evidence="2" id="KW-0472">Membrane</keyword>
<dbReference type="GeneID" id="25787844"/>
<dbReference type="RefSeq" id="XP_013960759.1">
    <property type="nucleotide sequence ID" value="XM_014105284.1"/>
</dbReference>
<gene>
    <name evidence="4" type="ORF">TRIVIDRAFT_141683</name>
</gene>
<dbReference type="GO" id="GO:0016787">
    <property type="term" value="F:hydrolase activity"/>
    <property type="evidence" value="ECO:0007669"/>
    <property type="project" value="UniProtKB-KW"/>
</dbReference>
<dbReference type="OrthoDB" id="408631at2759"/>
<organism evidence="4 5">
    <name type="scientific">Hypocrea virens (strain Gv29-8 / FGSC 10586)</name>
    <name type="common">Gliocladium virens</name>
    <name type="synonym">Trichoderma virens</name>
    <dbReference type="NCBI Taxonomy" id="413071"/>
    <lineage>
        <taxon>Eukaryota</taxon>
        <taxon>Fungi</taxon>
        <taxon>Dikarya</taxon>
        <taxon>Ascomycota</taxon>
        <taxon>Pezizomycotina</taxon>
        <taxon>Sordariomycetes</taxon>
        <taxon>Hypocreomycetidae</taxon>
        <taxon>Hypocreales</taxon>
        <taxon>Hypocreaceae</taxon>
        <taxon>Trichoderma</taxon>
    </lineage>
</organism>
<dbReference type="OMA" id="YDRIAVW"/>
<dbReference type="Gene3D" id="3.40.50.1820">
    <property type="entry name" value="alpha/beta hydrolase"/>
    <property type="match status" value="1"/>
</dbReference>
<dbReference type="HOGENOM" id="CLU_012494_3_1_1"/>
<accession>G9MGA8</accession>
<protein>
    <recommendedName>
        <fullName evidence="3">Alpha/beta hydrolase fold-3 domain-containing protein</fullName>
    </recommendedName>
</protein>
<dbReference type="PANTHER" id="PTHR48081">
    <property type="entry name" value="AB HYDROLASE SUPERFAMILY PROTEIN C4A8.06C"/>
    <property type="match status" value="1"/>
</dbReference>
<dbReference type="SUPFAM" id="SSF53474">
    <property type="entry name" value="alpha/beta-Hydrolases"/>
    <property type="match status" value="1"/>
</dbReference>
<evidence type="ECO:0000313" key="4">
    <source>
        <dbReference type="EMBL" id="EHK26557.1"/>
    </source>
</evidence>
<dbReference type="Pfam" id="PF07859">
    <property type="entry name" value="Abhydrolase_3"/>
    <property type="match status" value="1"/>
</dbReference>
<keyword evidence="1" id="KW-0378">Hydrolase</keyword>
<dbReference type="Proteomes" id="UP000007115">
    <property type="component" value="Unassembled WGS sequence"/>
</dbReference>
<dbReference type="EMBL" id="ABDF02000002">
    <property type="protein sequence ID" value="EHK26557.1"/>
    <property type="molecule type" value="Genomic_DNA"/>
</dbReference>
<keyword evidence="5" id="KW-1185">Reference proteome</keyword>
<name>G9MGA8_HYPVG</name>
<dbReference type="VEuPathDB" id="FungiDB:TRIVIDRAFT_141683"/>
<evidence type="ECO:0000256" key="1">
    <source>
        <dbReference type="ARBA" id="ARBA00022801"/>
    </source>
</evidence>
<comment type="caution">
    <text evidence="4">The sequence shown here is derived from an EMBL/GenBank/DDBJ whole genome shotgun (WGS) entry which is preliminary data.</text>
</comment>
<evidence type="ECO:0000259" key="3">
    <source>
        <dbReference type="Pfam" id="PF07859"/>
    </source>
</evidence>
<proteinExistence type="predicted"/>
<evidence type="ECO:0000313" key="5">
    <source>
        <dbReference type="Proteomes" id="UP000007115"/>
    </source>
</evidence>
<dbReference type="AlphaFoldDB" id="G9MGA8"/>